<feature type="domain" description="Rieske" evidence="5">
    <location>
        <begin position="3"/>
        <end position="104"/>
    </location>
</feature>
<keyword evidence="1" id="KW-0001">2Fe-2S</keyword>
<gene>
    <name evidence="6" type="ORF">GCM10011352_27990</name>
</gene>
<evidence type="ECO:0000256" key="3">
    <source>
        <dbReference type="ARBA" id="ARBA00023004"/>
    </source>
</evidence>
<accession>A0ABQ1KNI1</accession>
<keyword evidence="2" id="KW-0479">Metal-binding</keyword>
<name>A0ABQ1KNI1_9GAMM</name>
<dbReference type="PROSITE" id="PS51296">
    <property type="entry name" value="RIESKE"/>
    <property type="match status" value="1"/>
</dbReference>
<dbReference type="PANTHER" id="PTHR40261">
    <property type="match status" value="1"/>
</dbReference>
<evidence type="ECO:0000256" key="4">
    <source>
        <dbReference type="ARBA" id="ARBA00023014"/>
    </source>
</evidence>
<evidence type="ECO:0000313" key="6">
    <source>
        <dbReference type="EMBL" id="GGC00226.1"/>
    </source>
</evidence>
<dbReference type="InterPro" id="IPR036922">
    <property type="entry name" value="Rieske_2Fe-2S_sf"/>
</dbReference>
<dbReference type="SUPFAM" id="SSF50022">
    <property type="entry name" value="ISP domain"/>
    <property type="match status" value="1"/>
</dbReference>
<evidence type="ECO:0000313" key="7">
    <source>
        <dbReference type="Proteomes" id="UP000629025"/>
    </source>
</evidence>
<organism evidence="6 7">
    <name type="scientific">Marinobacterium zhoushanense</name>
    <dbReference type="NCBI Taxonomy" id="1679163"/>
    <lineage>
        <taxon>Bacteria</taxon>
        <taxon>Pseudomonadati</taxon>
        <taxon>Pseudomonadota</taxon>
        <taxon>Gammaproteobacteria</taxon>
        <taxon>Oceanospirillales</taxon>
        <taxon>Oceanospirillaceae</taxon>
        <taxon>Marinobacterium</taxon>
    </lineage>
</organism>
<dbReference type="Pfam" id="PF00355">
    <property type="entry name" value="Rieske"/>
    <property type="match status" value="1"/>
</dbReference>
<keyword evidence="7" id="KW-1185">Reference proteome</keyword>
<reference evidence="7" key="1">
    <citation type="journal article" date="2019" name="Int. J. Syst. Evol. Microbiol.">
        <title>The Global Catalogue of Microorganisms (GCM) 10K type strain sequencing project: providing services to taxonomists for standard genome sequencing and annotation.</title>
        <authorList>
            <consortium name="The Broad Institute Genomics Platform"/>
            <consortium name="The Broad Institute Genome Sequencing Center for Infectious Disease"/>
            <person name="Wu L."/>
            <person name="Ma J."/>
        </authorList>
    </citation>
    <scope>NUCLEOTIDE SEQUENCE [LARGE SCALE GENOMIC DNA]</scope>
    <source>
        <strain evidence="7">CGMCC 1.15341</strain>
    </source>
</reference>
<evidence type="ECO:0000256" key="1">
    <source>
        <dbReference type="ARBA" id="ARBA00022714"/>
    </source>
</evidence>
<keyword evidence="4" id="KW-0411">Iron-sulfur</keyword>
<dbReference type="Proteomes" id="UP000629025">
    <property type="component" value="Unassembled WGS sequence"/>
</dbReference>
<dbReference type="EMBL" id="BMIJ01000005">
    <property type="protein sequence ID" value="GGC00226.1"/>
    <property type="molecule type" value="Genomic_DNA"/>
</dbReference>
<evidence type="ECO:0000259" key="5">
    <source>
        <dbReference type="PROSITE" id="PS51296"/>
    </source>
</evidence>
<sequence>MQQLLCLLNDLPDGEGRGFDIDHHALLAIRRGDRVYVYRNNCPHRGIRLEWQPDQFLDYEKQYIQCATHGALFTIEQGECIAGPCPGELLAAIRCEVDEGRVMIEL</sequence>
<evidence type="ECO:0000256" key="2">
    <source>
        <dbReference type="ARBA" id="ARBA00022723"/>
    </source>
</evidence>
<dbReference type="Gene3D" id="2.102.10.10">
    <property type="entry name" value="Rieske [2Fe-2S] iron-sulphur domain"/>
    <property type="match status" value="1"/>
</dbReference>
<dbReference type="CDD" id="cd03467">
    <property type="entry name" value="Rieske"/>
    <property type="match status" value="1"/>
</dbReference>
<dbReference type="PANTHER" id="PTHR40261:SF1">
    <property type="entry name" value="RIESKE DOMAIN-CONTAINING PROTEIN"/>
    <property type="match status" value="1"/>
</dbReference>
<keyword evidence="3" id="KW-0408">Iron</keyword>
<proteinExistence type="predicted"/>
<dbReference type="InterPro" id="IPR017941">
    <property type="entry name" value="Rieske_2Fe-2S"/>
</dbReference>
<protein>
    <submittedName>
        <fullName evidence="6">MFS transporter</fullName>
    </submittedName>
</protein>
<comment type="caution">
    <text evidence="6">The sequence shown here is derived from an EMBL/GenBank/DDBJ whole genome shotgun (WGS) entry which is preliminary data.</text>
</comment>